<feature type="non-terminal residue" evidence="1">
    <location>
        <position position="155"/>
    </location>
</feature>
<name>A0A815TS44_9BILA</name>
<dbReference type="Pfam" id="PF12739">
    <property type="entry name" value="TRAPPC-Trs85"/>
    <property type="match status" value="1"/>
</dbReference>
<sequence length="155" mass="17201">SISHPLSSFDTSSSDLTSIGTTDEGYDGSSITSASTIIHGACLTLSDHDRIHVFMNEFVTKGLLLWVETNLKTFNEQITSRRGLTKFFSMPKKLFGSSTTTAKNVPSTSSTNLTNDSIEIRRAGDLAFLFQNYEFAYNNYYAAKRDLSRDQAPTF</sequence>
<dbReference type="Proteomes" id="UP000663860">
    <property type="component" value="Unassembled WGS sequence"/>
</dbReference>
<dbReference type="PANTHER" id="PTHR12975:SF6">
    <property type="entry name" value="TRAFFICKING PROTEIN PARTICLE COMPLEX SUBUNIT 8"/>
    <property type="match status" value="1"/>
</dbReference>
<dbReference type="PANTHER" id="PTHR12975">
    <property type="entry name" value="TRANSPORT PROTEIN TRAPP"/>
    <property type="match status" value="1"/>
</dbReference>
<protein>
    <submittedName>
        <fullName evidence="1">Uncharacterized protein</fullName>
    </submittedName>
</protein>
<evidence type="ECO:0000313" key="1">
    <source>
        <dbReference type="EMBL" id="CAF1510486.1"/>
    </source>
</evidence>
<evidence type="ECO:0000313" key="2">
    <source>
        <dbReference type="Proteomes" id="UP000663860"/>
    </source>
</evidence>
<organism evidence="1 2">
    <name type="scientific">Adineta steineri</name>
    <dbReference type="NCBI Taxonomy" id="433720"/>
    <lineage>
        <taxon>Eukaryota</taxon>
        <taxon>Metazoa</taxon>
        <taxon>Spiralia</taxon>
        <taxon>Gnathifera</taxon>
        <taxon>Rotifera</taxon>
        <taxon>Eurotatoria</taxon>
        <taxon>Bdelloidea</taxon>
        <taxon>Adinetida</taxon>
        <taxon>Adinetidae</taxon>
        <taxon>Adineta</taxon>
    </lineage>
</organism>
<dbReference type="EMBL" id="CAJNOE010004228">
    <property type="protein sequence ID" value="CAF1510486.1"/>
    <property type="molecule type" value="Genomic_DNA"/>
</dbReference>
<feature type="non-terminal residue" evidence="1">
    <location>
        <position position="1"/>
    </location>
</feature>
<proteinExistence type="predicted"/>
<reference evidence="1" key="1">
    <citation type="submission" date="2021-02" db="EMBL/GenBank/DDBJ databases">
        <authorList>
            <person name="Nowell W R."/>
        </authorList>
    </citation>
    <scope>NUCLEOTIDE SEQUENCE</scope>
</reference>
<dbReference type="AlphaFoldDB" id="A0A815TS44"/>
<comment type="caution">
    <text evidence="1">The sequence shown here is derived from an EMBL/GenBank/DDBJ whole genome shotgun (WGS) entry which is preliminary data.</text>
</comment>
<dbReference type="InterPro" id="IPR024420">
    <property type="entry name" value="TRAPP_III_complex_Trs85"/>
</dbReference>
<accession>A0A815TS44</accession>
<gene>
    <name evidence="1" type="ORF">IZO911_LOCUS45431</name>
</gene>
<dbReference type="GO" id="GO:1990072">
    <property type="term" value="C:TRAPPIII protein complex"/>
    <property type="evidence" value="ECO:0007669"/>
    <property type="project" value="TreeGrafter"/>
</dbReference>